<organism evidence="1 2">
    <name type="scientific">Microbacterium rhizomatis</name>
    <dbReference type="NCBI Taxonomy" id="1631477"/>
    <lineage>
        <taxon>Bacteria</taxon>
        <taxon>Bacillati</taxon>
        <taxon>Actinomycetota</taxon>
        <taxon>Actinomycetes</taxon>
        <taxon>Micrococcales</taxon>
        <taxon>Microbacteriaceae</taxon>
        <taxon>Microbacterium</taxon>
    </lineage>
</organism>
<dbReference type="OrthoDB" id="5074651at2"/>
<evidence type="ECO:0000313" key="2">
    <source>
        <dbReference type="Proteomes" id="UP000325827"/>
    </source>
</evidence>
<dbReference type="EMBL" id="VYSA01000006">
    <property type="protein sequence ID" value="KAA9105004.1"/>
    <property type="molecule type" value="Genomic_DNA"/>
</dbReference>
<gene>
    <name evidence="1" type="ORF">F6B43_18320</name>
</gene>
<keyword evidence="2" id="KW-1185">Reference proteome</keyword>
<protein>
    <submittedName>
        <fullName evidence="1">Uncharacterized protein</fullName>
    </submittedName>
</protein>
<dbReference type="Proteomes" id="UP000325827">
    <property type="component" value="Unassembled WGS sequence"/>
</dbReference>
<accession>A0A5J5IWB8</accession>
<name>A0A5J5IWB8_9MICO</name>
<comment type="caution">
    <text evidence="1">The sequence shown here is derived from an EMBL/GenBank/DDBJ whole genome shotgun (WGS) entry which is preliminary data.</text>
</comment>
<dbReference type="AlphaFoldDB" id="A0A5J5IWB8"/>
<proteinExistence type="predicted"/>
<dbReference type="RefSeq" id="WP_150450463.1">
    <property type="nucleotide sequence ID" value="NZ_VYSA01000006.1"/>
</dbReference>
<evidence type="ECO:0000313" key="1">
    <source>
        <dbReference type="EMBL" id="KAA9105004.1"/>
    </source>
</evidence>
<sequence>MTDIITVGASTIAPTVVLGYSSERAAQNIVHPILGAESPDVTLRPALLRSGTLSLGFSDTGSEGSSRAAETLLAAVGVGSLASTDRATVAMPFVVVGTVRRELEDATRNAWIVTFGYQETA</sequence>
<reference evidence="2" key="1">
    <citation type="submission" date="2019-09" db="EMBL/GenBank/DDBJ databases">
        <title>Mumia zhuanghuii sp. nov. isolated from the intestinal contents of plateau pika (Ochotona curzoniae) in the Qinghai-Tibet plateau of China.</title>
        <authorList>
            <person name="Tian Z."/>
        </authorList>
    </citation>
    <scope>NUCLEOTIDE SEQUENCE [LARGE SCALE GENOMIC DNA]</scope>
    <source>
        <strain evidence="2">JCM 30598</strain>
    </source>
</reference>